<evidence type="ECO:0000313" key="2">
    <source>
        <dbReference type="Proteomes" id="UP000609849"/>
    </source>
</evidence>
<proteinExistence type="predicted"/>
<dbReference type="Proteomes" id="UP000609849">
    <property type="component" value="Unassembled WGS sequence"/>
</dbReference>
<dbReference type="InterPro" id="IPR012902">
    <property type="entry name" value="N_methyl_site"/>
</dbReference>
<sequence length="182" mass="20641">MKRDSKGMTLIEILIALSIITVVLTIAYSIQISSIKILSKTEIKTMLQTESQVIQNEINKIGMQSSGVIEAIDVNDNDILDDITKSNVFTKVKSLSLIEYLDGDKYIHEFKIEDSILSLVTIEPDKTVKKELSTYVDSINIKPIKDSLKNSESIEIEIILYKNKGFNNINYKIPILINFRNK</sequence>
<accession>A0ABR7JSW7</accession>
<dbReference type="Pfam" id="PF07963">
    <property type="entry name" value="N_methyl"/>
    <property type="match status" value="1"/>
</dbReference>
<name>A0ABR7JSW7_9FIRM</name>
<protein>
    <submittedName>
        <fullName evidence="1">Prepilin-type N-terminal cleavage/methylation domain-containing protein</fullName>
    </submittedName>
</protein>
<dbReference type="EMBL" id="JACRWE010000009">
    <property type="protein sequence ID" value="MBC5998013.1"/>
    <property type="molecule type" value="Genomic_DNA"/>
</dbReference>
<evidence type="ECO:0000313" key="1">
    <source>
        <dbReference type="EMBL" id="MBC5998013.1"/>
    </source>
</evidence>
<comment type="caution">
    <text evidence="1">The sequence shown here is derived from an EMBL/GenBank/DDBJ whole genome shotgun (WGS) entry which is preliminary data.</text>
</comment>
<reference evidence="1 2" key="1">
    <citation type="submission" date="2020-08" db="EMBL/GenBank/DDBJ databases">
        <authorList>
            <person name="Liu C."/>
            <person name="Sun Q."/>
        </authorList>
    </citation>
    <scope>NUCLEOTIDE SEQUENCE [LARGE SCALE GENOMIC DNA]</scope>
    <source>
        <strain evidence="1 2">NSJ-18</strain>
    </source>
</reference>
<dbReference type="PROSITE" id="PS00409">
    <property type="entry name" value="PROKAR_NTER_METHYL"/>
    <property type="match status" value="1"/>
</dbReference>
<dbReference type="RefSeq" id="WP_153972694.1">
    <property type="nucleotide sequence ID" value="NZ_JACRWE010000009.1"/>
</dbReference>
<gene>
    <name evidence="1" type="ORF">H8923_14725</name>
</gene>
<keyword evidence="2" id="KW-1185">Reference proteome</keyword>
<organism evidence="1 2">
    <name type="scientific">Romboutsia faecis</name>
    <dbReference type="NCBI Taxonomy" id="2764597"/>
    <lineage>
        <taxon>Bacteria</taxon>
        <taxon>Bacillati</taxon>
        <taxon>Bacillota</taxon>
        <taxon>Clostridia</taxon>
        <taxon>Peptostreptococcales</taxon>
        <taxon>Peptostreptococcaceae</taxon>
        <taxon>Romboutsia</taxon>
    </lineage>
</organism>
<dbReference type="NCBIfam" id="TIGR02532">
    <property type="entry name" value="IV_pilin_GFxxxE"/>
    <property type="match status" value="1"/>
</dbReference>